<keyword evidence="2" id="KW-1185">Reference proteome</keyword>
<evidence type="ECO:0000313" key="1">
    <source>
        <dbReference type="EMBL" id="KAF6346820.1"/>
    </source>
</evidence>
<dbReference type="AlphaFoldDB" id="A0A7J7XBZ3"/>
<dbReference type="Proteomes" id="UP000558488">
    <property type="component" value="Unassembled WGS sequence"/>
</dbReference>
<comment type="caution">
    <text evidence="1">The sequence shown here is derived from an EMBL/GenBank/DDBJ whole genome shotgun (WGS) entry which is preliminary data.</text>
</comment>
<gene>
    <name evidence="1" type="ORF">mPipKuh1_010603</name>
</gene>
<proteinExistence type="predicted"/>
<reference evidence="1 2" key="1">
    <citation type="journal article" date="2020" name="Nature">
        <title>Six reference-quality genomes reveal evolution of bat adaptations.</title>
        <authorList>
            <person name="Jebb D."/>
            <person name="Huang Z."/>
            <person name="Pippel M."/>
            <person name="Hughes G.M."/>
            <person name="Lavrichenko K."/>
            <person name="Devanna P."/>
            <person name="Winkler S."/>
            <person name="Jermiin L.S."/>
            <person name="Skirmuntt E.C."/>
            <person name="Katzourakis A."/>
            <person name="Burkitt-Gray L."/>
            <person name="Ray D.A."/>
            <person name="Sullivan K.A.M."/>
            <person name="Roscito J.G."/>
            <person name="Kirilenko B.M."/>
            <person name="Davalos L.M."/>
            <person name="Corthals A.P."/>
            <person name="Power M.L."/>
            <person name="Jones G."/>
            <person name="Ransome R.D."/>
            <person name="Dechmann D.K.N."/>
            <person name="Locatelli A.G."/>
            <person name="Puechmaille S.J."/>
            <person name="Fedrigo O."/>
            <person name="Jarvis E.D."/>
            <person name="Hiller M."/>
            <person name="Vernes S.C."/>
            <person name="Myers E.W."/>
            <person name="Teeling E.C."/>
        </authorList>
    </citation>
    <scope>NUCLEOTIDE SEQUENCE [LARGE SCALE GENOMIC DNA]</scope>
    <source>
        <strain evidence="1">MPipKuh1</strain>
        <tissue evidence="1">Flight muscle</tissue>
    </source>
</reference>
<evidence type="ECO:0000313" key="2">
    <source>
        <dbReference type="Proteomes" id="UP000558488"/>
    </source>
</evidence>
<name>A0A7J7XBZ3_PIPKU</name>
<organism evidence="1 2">
    <name type="scientific">Pipistrellus kuhlii</name>
    <name type="common">Kuhl's pipistrelle</name>
    <dbReference type="NCBI Taxonomy" id="59472"/>
    <lineage>
        <taxon>Eukaryota</taxon>
        <taxon>Metazoa</taxon>
        <taxon>Chordata</taxon>
        <taxon>Craniata</taxon>
        <taxon>Vertebrata</taxon>
        <taxon>Euteleostomi</taxon>
        <taxon>Mammalia</taxon>
        <taxon>Eutheria</taxon>
        <taxon>Laurasiatheria</taxon>
        <taxon>Chiroptera</taxon>
        <taxon>Yangochiroptera</taxon>
        <taxon>Vespertilionidae</taxon>
        <taxon>Pipistrellus</taxon>
    </lineage>
</organism>
<sequence>MSPFSHSTIISRGPTMCKAVFCKRVSCLSREPPTLEFLHSLRRLITHLLTLNSLLLGSPRLMSSGFQTLTLSLLLAGSHSFRYSALPQQALTQPLASVHSTAFTPTLIRWGTFPRLQRLGMGRGIPH</sequence>
<dbReference type="EMBL" id="JACAGB010000008">
    <property type="protein sequence ID" value="KAF6346820.1"/>
    <property type="molecule type" value="Genomic_DNA"/>
</dbReference>
<protein>
    <submittedName>
        <fullName evidence="1">Uncharacterized protein</fullName>
    </submittedName>
</protein>
<accession>A0A7J7XBZ3</accession>